<dbReference type="RefSeq" id="WP_069477864.1">
    <property type="nucleotide sequence ID" value="NZ_CP017111.1"/>
</dbReference>
<keyword evidence="3" id="KW-0597">Phosphoprotein</keyword>
<comment type="catalytic activity">
    <reaction evidence="1">
        <text>ATP + protein L-histidine = ADP + protein N-phospho-L-histidine.</text>
        <dbReference type="EC" id="2.7.13.3"/>
    </reaction>
</comment>
<name>A0A1D7TJ46_9BACT</name>
<dbReference type="InterPro" id="IPR003661">
    <property type="entry name" value="HisK_dim/P_dom"/>
</dbReference>
<dbReference type="STRING" id="1193502.SHALO_1270"/>
<dbReference type="Gene3D" id="3.30.565.10">
    <property type="entry name" value="Histidine kinase-like ATPase, C-terminal domain"/>
    <property type="match status" value="1"/>
</dbReference>
<dbReference type="Gene3D" id="1.10.287.130">
    <property type="match status" value="1"/>
</dbReference>
<evidence type="ECO:0000313" key="10">
    <source>
        <dbReference type="Proteomes" id="UP000094609"/>
    </source>
</evidence>
<feature type="transmembrane region" description="Helical" evidence="7">
    <location>
        <begin position="12"/>
        <end position="32"/>
    </location>
</feature>
<dbReference type="SUPFAM" id="SSF47384">
    <property type="entry name" value="Homodimeric domain of signal transducing histidine kinase"/>
    <property type="match status" value="1"/>
</dbReference>
<dbReference type="EC" id="2.7.13.3" evidence="2"/>
<proteinExistence type="predicted"/>
<keyword evidence="10" id="KW-1185">Reference proteome</keyword>
<dbReference type="Pfam" id="PF02518">
    <property type="entry name" value="HATPase_c"/>
    <property type="match status" value="1"/>
</dbReference>
<evidence type="ECO:0000256" key="6">
    <source>
        <dbReference type="ARBA" id="ARBA00023012"/>
    </source>
</evidence>
<dbReference type="GO" id="GO:0016036">
    <property type="term" value="P:cellular response to phosphate starvation"/>
    <property type="evidence" value="ECO:0007669"/>
    <property type="project" value="TreeGrafter"/>
</dbReference>
<evidence type="ECO:0000256" key="3">
    <source>
        <dbReference type="ARBA" id="ARBA00022553"/>
    </source>
</evidence>
<feature type="transmembrane region" description="Helical" evidence="7">
    <location>
        <begin position="116"/>
        <end position="140"/>
    </location>
</feature>
<dbReference type="AlphaFoldDB" id="A0A1D7TJ46"/>
<keyword evidence="7" id="KW-1133">Transmembrane helix</keyword>
<evidence type="ECO:0000259" key="8">
    <source>
        <dbReference type="PROSITE" id="PS50109"/>
    </source>
</evidence>
<evidence type="ECO:0000256" key="7">
    <source>
        <dbReference type="SAM" id="Phobius"/>
    </source>
</evidence>
<accession>A0A1D7TJ46</accession>
<evidence type="ECO:0000256" key="4">
    <source>
        <dbReference type="ARBA" id="ARBA00022679"/>
    </source>
</evidence>
<dbReference type="InterPro" id="IPR050351">
    <property type="entry name" value="BphY/WalK/GraS-like"/>
</dbReference>
<keyword evidence="7" id="KW-0472">Membrane</keyword>
<dbReference type="PANTHER" id="PTHR45453">
    <property type="entry name" value="PHOSPHATE REGULON SENSOR PROTEIN PHOR"/>
    <property type="match status" value="1"/>
</dbReference>
<dbReference type="SMART" id="SM00387">
    <property type="entry name" value="HATPase_c"/>
    <property type="match status" value="1"/>
</dbReference>
<dbReference type="CDD" id="cd00082">
    <property type="entry name" value="HisKA"/>
    <property type="match status" value="1"/>
</dbReference>
<dbReference type="PROSITE" id="PS50109">
    <property type="entry name" value="HIS_KIN"/>
    <property type="match status" value="1"/>
</dbReference>
<gene>
    <name evidence="9" type="ORF">SHALO_1270</name>
</gene>
<keyword evidence="4" id="KW-0808">Transferase</keyword>
<dbReference type="PATRIC" id="fig|1193502.14.peg.1289"/>
<organism evidence="9 10">
    <name type="scientific">Sulfurospirillum halorespirans DSM 13726</name>
    <dbReference type="NCBI Taxonomy" id="1193502"/>
    <lineage>
        <taxon>Bacteria</taxon>
        <taxon>Pseudomonadati</taxon>
        <taxon>Campylobacterota</taxon>
        <taxon>Epsilonproteobacteria</taxon>
        <taxon>Campylobacterales</taxon>
        <taxon>Sulfurospirillaceae</taxon>
        <taxon>Sulfurospirillum</taxon>
    </lineage>
</organism>
<keyword evidence="6" id="KW-0902">Two-component regulatory system</keyword>
<dbReference type="InterPro" id="IPR036097">
    <property type="entry name" value="HisK_dim/P_sf"/>
</dbReference>
<dbReference type="InterPro" id="IPR036890">
    <property type="entry name" value="HATPase_C_sf"/>
</dbReference>
<evidence type="ECO:0000313" key="9">
    <source>
        <dbReference type="EMBL" id="AOO65048.1"/>
    </source>
</evidence>
<feature type="domain" description="Histidine kinase" evidence="8">
    <location>
        <begin position="155"/>
        <end position="347"/>
    </location>
</feature>
<dbReference type="GO" id="GO:0005886">
    <property type="term" value="C:plasma membrane"/>
    <property type="evidence" value="ECO:0007669"/>
    <property type="project" value="TreeGrafter"/>
</dbReference>
<dbReference type="SUPFAM" id="SSF55874">
    <property type="entry name" value="ATPase domain of HSP90 chaperone/DNA topoisomerase II/histidine kinase"/>
    <property type="match status" value="1"/>
</dbReference>
<dbReference type="Proteomes" id="UP000094609">
    <property type="component" value="Chromosome"/>
</dbReference>
<evidence type="ECO:0000256" key="5">
    <source>
        <dbReference type="ARBA" id="ARBA00022777"/>
    </source>
</evidence>
<keyword evidence="7" id="KW-0812">Transmembrane</keyword>
<dbReference type="GO" id="GO:0000155">
    <property type="term" value="F:phosphorelay sensor kinase activity"/>
    <property type="evidence" value="ECO:0007669"/>
    <property type="project" value="InterPro"/>
</dbReference>
<dbReference type="InterPro" id="IPR003594">
    <property type="entry name" value="HATPase_dom"/>
</dbReference>
<dbReference type="KEGG" id="shal:SHALO_1270"/>
<keyword evidence="5 9" id="KW-0418">Kinase</keyword>
<evidence type="ECO:0000256" key="1">
    <source>
        <dbReference type="ARBA" id="ARBA00000085"/>
    </source>
</evidence>
<protein>
    <recommendedName>
        <fullName evidence="2">histidine kinase</fullName>
        <ecNumber evidence="2">2.7.13.3</ecNumber>
    </recommendedName>
</protein>
<sequence>MKKYEKEAFFKTFGIFFATLMLLTTLVAYFYYNEQKHIMEEQIFSEMRSFTYDFQNNAFDMDVIPYDSTVDELNLQPCDRGMCGYFTIPSAKNSMFKVIMPSQHYEAQLHALFNKVLVILSLLLCAIIAFSLLYSFYALYPLKHALYLLESFLKDMIHDLNTPVTSILLNTKAIAQSAPSEALERIELAAKTIASLHRNLESLHQGFIPKKSEVDLEKLLHVRAKLYQKLYPKLTFIFKTEPCIVHSDPDSIARIFDNLISNACKYNRKNGSIILSNVGNRVNIRDTGIGIKNCKRVYERYYKESEKGLGLGLNIVKTLCDTLAIQITLESHPETGTSITLLFVPEEKA</sequence>
<dbReference type="EMBL" id="CP017111">
    <property type="protein sequence ID" value="AOO65048.1"/>
    <property type="molecule type" value="Genomic_DNA"/>
</dbReference>
<dbReference type="GO" id="GO:0004721">
    <property type="term" value="F:phosphoprotein phosphatase activity"/>
    <property type="evidence" value="ECO:0007669"/>
    <property type="project" value="TreeGrafter"/>
</dbReference>
<dbReference type="PANTHER" id="PTHR45453:SF1">
    <property type="entry name" value="PHOSPHATE REGULON SENSOR PROTEIN PHOR"/>
    <property type="match status" value="1"/>
</dbReference>
<dbReference type="InterPro" id="IPR005467">
    <property type="entry name" value="His_kinase_dom"/>
</dbReference>
<reference evidence="10" key="1">
    <citation type="submission" date="2016-08" db="EMBL/GenBank/DDBJ databases">
        <title>Complete genome sequence of the organohalide-respiring Epsilonproteobacterium Sulfurospirillum halorespirans.</title>
        <authorList>
            <person name="Goris T."/>
            <person name="Zimmermann J."/>
            <person name="Schenz B."/>
            <person name="Lemos M."/>
            <person name="Hackermueller J."/>
            <person name="Diekert G."/>
        </authorList>
    </citation>
    <scope>NUCLEOTIDE SEQUENCE [LARGE SCALE GENOMIC DNA]</scope>
    <source>
        <strain>DSM 13726</strain>
        <strain evidence="10">PCE-M2</strain>
    </source>
</reference>
<evidence type="ECO:0000256" key="2">
    <source>
        <dbReference type="ARBA" id="ARBA00012438"/>
    </source>
</evidence>